<dbReference type="OrthoDB" id="5224238at2759"/>
<dbReference type="SUPFAM" id="SSF52047">
    <property type="entry name" value="RNI-like"/>
    <property type="match status" value="1"/>
</dbReference>
<organism evidence="1 2">
    <name type="scientific">Hyaloscypha bicolor E</name>
    <dbReference type="NCBI Taxonomy" id="1095630"/>
    <lineage>
        <taxon>Eukaryota</taxon>
        <taxon>Fungi</taxon>
        <taxon>Dikarya</taxon>
        <taxon>Ascomycota</taxon>
        <taxon>Pezizomycotina</taxon>
        <taxon>Leotiomycetes</taxon>
        <taxon>Helotiales</taxon>
        <taxon>Hyaloscyphaceae</taxon>
        <taxon>Hyaloscypha</taxon>
        <taxon>Hyaloscypha bicolor</taxon>
    </lineage>
</organism>
<name>A0A2J6T506_9HELO</name>
<dbReference type="EMBL" id="KZ613828">
    <property type="protein sequence ID" value="PMD58104.1"/>
    <property type="molecule type" value="Genomic_DNA"/>
</dbReference>
<dbReference type="InParanoid" id="A0A2J6T506"/>
<gene>
    <name evidence="1" type="ORF">K444DRAFT_631165</name>
</gene>
<dbReference type="RefSeq" id="XP_024735008.1">
    <property type="nucleotide sequence ID" value="XM_024883321.1"/>
</dbReference>
<evidence type="ECO:0008006" key="3">
    <source>
        <dbReference type="Google" id="ProtNLM"/>
    </source>
</evidence>
<evidence type="ECO:0000313" key="2">
    <source>
        <dbReference type="Proteomes" id="UP000235371"/>
    </source>
</evidence>
<accession>A0A2J6T506</accession>
<proteinExistence type="predicted"/>
<dbReference type="AlphaFoldDB" id="A0A2J6T506"/>
<evidence type="ECO:0000313" key="1">
    <source>
        <dbReference type="EMBL" id="PMD58104.1"/>
    </source>
</evidence>
<dbReference type="GeneID" id="36591398"/>
<dbReference type="Proteomes" id="UP000235371">
    <property type="component" value="Unassembled WGS sequence"/>
</dbReference>
<protein>
    <recommendedName>
        <fullName evidence="3">F-box domain-containing protein</fullName>
    </recommendedName>
</protein>
<keyword evidence="2" id="KW-1185">Reference proteome</keyword>
<reference evidence="1 2" key="1">
    <citation type="submission" date="2016-04" db="EMBL/GenBank/DDBJ databases">
        <title>A degradative enzymes factory behind the ericoid mycorrhizal symbiosis.</title>
        <authorList>
            <consortium name="DOE Joint Genome Institute"/>
            <person name="Martino E."/>
            <person name="Morin E."/>
            <person name="Grelet G."/>
            <person name="Kuo A."/>
            <person name="Kohler A."/>
            <person name="Daghino S."/>
            <person name="Barry K."/>
            <person name="Choi C."/>
            <person name="Cichocki N."/>
            <person name="Clum A."/>
            <person name="Copeland A."/>
            <person name="Hainaut M."/>
            <person name="Haridas S."/>
            <person name="Labutti K."/>
            <person name="Lindquist E."/>
            <person name="Lipzen A."/>
            <person name="Khouja H.-R."/>
            <person name="Murat C."/>
            <person name="Ohm R."/>
            <person name="Olson A."/>
            <person name="Spatafora J."/>
            <person name="Veneault-Fourrey C."/>
            <person name="Henrissat B."/>
            <person name="Grigoriev I."/>
            <person name="Martin F."/>
            <person name="Perotto S."/>
        </authorList>
    </citation>
    <scope>NUCLEOTIDE SEQUENCE [LARGE SCALE GENOMIC DNA]</scope>
    <source>
        <strain evidence="1 2">E</strain>
    </source>
</reference>
<sequence length="398" mass="45391">MAANLPYEVKRLIYGYVDIEALKSLRLVSTSWAVVGLETLLLPCFTIKSYSLDIPRLISIGASPNVSRQAARVIRKVKFYSSVDFVPTREEQEALEELDAIIERRHLDDEQERDRDSLIRAFRQAPQVTTLDVVCPNPFKHRILRKVWEEYNMETYRSLQSQRGSSQLVDILAAAKQAGLEIQHMGHDQLTSFFFSGEEDLVTPDIYGYLNGLKSLNLTICDQPQEFLSNGIASTRLRKRISASPNLENIYLKFELLLPVPLDFLPQTPPCPTKLHTLSLSGVSMDTAQFFSFLGRQVDSLRRLSILGELVDGSWKAFLEAIRDKFGSTLEKFQVSGVLKSLEADGETWMLLPIYKADWTDFYSTFRDTRRTKDLEDFVLRGGDWPMTKEDDISSLLT</sequence>